<dbReference type="EnsemblMetazoa" id="AQUA015301-RA">
    <property type="protein sequence ID" value="AQUA015301-PA"/>
    <property type="gene ID" value="AQUA015301"/>
</dbReference>
<sequence length="27" mass="3080">MFWIAMIVSNGGLRRMEDLSGHTKEEA</sequence>
<evidence type="ECO:0000313" key="1">
    <source>
        <dbReference type="EnsemblMetazoa" id="AQUA015301-PA"/>
    </source>
</evidence>
<dbReference type="Proteomes" id="UP000076407">
    <property type="component" value="Unassembled WGS sequence"/>
</dbReference>
<organism evidence="1 2">
    <name type="scientific">Anopheles quadriannulatus</name>
    <name type="common">Mosquito</name>
    <dbReference type="NCBI Taxonomy" id="34691"/>
    <lineage>
        <taxon>Eukaryota</taxon>
        <taxon>Metazoa</taxon>
        <taxon>Ecdysozoa</taxon>
        <taxon>Arthropoda</taxon>
        <taxon>Hexapoda</taxon>
        <taxon>Insecta</taxon>
        <taxon>Pterygota</taxon>
        <taxon>Neoptera</taxon>
        <taxon>Endopterygota</taxon>
        <taxon>Diptera</taxon>
        <taxon>Nematocera</taxon>
        <taxon>Culicoidea</taxon>
        <taxon>Culicidae</taxon>
        <taxon>Anophelinae</taxon>
        <taxon>Anopheles</taxon>
    </lineage>
</organism>
<name>A0A182XU20_ANOQN</name>
<evidence type="ECO:0000313" key="2">
    <source>
        <dbReference type="Proteomes" id="UP000076407"/>
    </source>
</evidence>
<protein>
    <submittedName>
        <fullName evidence="1">Uncharacterized protein</fullName>
    </submittedName>
</protein>
<dbReference type="AlphaFoldDB" id="A0A182XU20"/>
<proteinExistence type="predicted"/>
<keyword evidence="2" id="KW-1185">Reference proteome</keyword>
<dbReference type="VEuPathDB" id="VectorBase:AQUA015301"/>
<reference evidence="1" key="1">
    <citation type="submission" date="2020-05" db="UniProtKB">
        <authorList>
            <consortium name="EnsemblMetazoa"/>
        </authorList>
    </citation>
    <scope>IDENTIFICATION</scope>
    <source>
        <strain evidence="1">SANGQUA</strain>
    </source>
</reference>
<accession>A0A182XU20</accession>